<evidence type="ECO:0000259" key="1">
    <source>
        <dbReference type="Pfam" id="PF01593"/>
    </source>
</evidence>
<dbReference type="GO" id="GO:0016491">
    <property type="term" value="F:oxidoreductase activity"/>
    <property type="evidence" value="ECO:0007669"/>
    <property type="project" value="InterPro"/>
</dbReference>
<dbReference type="PANTHER" id="PTHR10742">
    <property type="entry name" value="FLAVIN MONOAMINE OXIDASE"/>
    <property type="match status" value="1"/>
</dbReference>
<gene>
    <name evidence="2" type="ORF">PV06_00998</name>
</gene>
<dbReference type="OrthoDB" id="5046242at2759"/>
<keyword evidence="3" id="KW-1185">Reference proteome</keyword>
<evidence type="ECO:0000313" key="2">
    <source>
        <dbReference type="EMBL" id="KIW48411.1"/>
    </source>
</evidence>
<reference evidence="2 3" key="1">
    <citation type="submission" date="2015-01" db="EMBL/GenBank/DDBJ databases">
        <title>The Genome Sequence of Exophiala oligosperma CBS72588.</title>
        <authorList>
            <consortium name="The Broad Institute Genomics Platform"/>
            <person name="Cuomo C."/>
            <person name="de Hoog S."/>
            <person name="Gorbushina A."/>
            <person name="Stielow B."/>
            <person name="Teixiera M."/>
            <person name="Abouelleil A."/>
            <person name="Chapman S.B."/>
            <person name="Priest M."/>
            <person name="Young S.K."/>
            <person name="Wortman J."/>
            <person name="Nusbaum C."/>
            <person name="Birren B."/>
        </authorList>
    </citation>
    <scope>NUCLEOTIDE SEQUENCE [LARGE SCALE GENOMIC DNA]</scope>
    <source>
        <strain evidence="2 3">CBS 72588</strain>
    </source>
</reference>
<proteinExistence type="predicted"/>
<dbReference type="InterPro" id="IPR050281">
    <property type="entry name" value="Flavin_monoamine_oxidase"/>
</dbReference>
<dbReference type="InterPro" id="IPR036188">
    <property type="entry name" value="FAD/NAD-bd_sf"/>
</dbReference>
<feature type="domain" description="Amine oxidase" evidence="1">
    <location>
        <begin position="97"/>
        <end position="532"/>
    </location>
</feature>
<dbReference type="HOGENOM" id="CLU_004498_10_1_1"/>
<dbReference type="VEuPathDB" id="FungiDB:PV06_00998"/>
<dbReference type="RefSeq" id="XP_016268627.1">
    <property type="nucleotide sequence ID" value="XM_016401574.1"/>
</dbReference>
<sequence length="558" mass="61980">MSTCQLRMAQHFHIGHLSAHKPKETSSPSTILQLATRLLPAPGHAGLKELEGGRNPKEPVAPLLQDSVVSEEKWEANHPPPDGLPKQKKVIVVGAGISGLRAASVLRAHGIQVVVLEARPDRIGGRIYTSRKSGHTPRDIGAAWMHETANNKLVRLIGQLNIEHYYDDGTPLYLTKDGRLGSQFKAKKVADEFADYCTWYYEENPDAADKPALDFIKEWLENHPLVTEDERLWAPQAAREVEAWIGTSLEQASSKHLAYFATERNLYMKGGYDRIIDWAATSLRDSDIIRLGHKVTKIDWTDNENEDCKVHVTTPDGKSSTFVADAVVCTLPLGVLKNNLVELNPPMPQNLSSGLDKLGYGALGKIFVEFESVFWPKDNDQFIYYPEPNEEVDENSILSYMTVTSNNWIMGGSKELSVQIVEPLTQRIEAMTSEAEVYAFFEPLFKLLRTEPYKKLPPVVSLETTHWTQDPFAGFGTYTADKTGDDPEVWFSAMDSNKGSKLQFAGEHCARTGNGCVHGAFATGETAAVNLLASFGIPHNGGDLFSRRPSRKTTPPRH</sequence>
<dbReference type="Gene3D" id="3.50.50.60">
    <property type="entry name" value="FAD/NAD(P)-binding domain"/>
    <property type="match status" value="1"/>
</dbReference>
<dbReference type="InterPro" id="IPR002937">
    <property type="entry name" value="Amino_oxidase"/>
</dbReference>
<dbReference type="Proteomes" id="UP000053342">
    <property type="component" value="Unassembled WGS sequence"/>
</dbReference>
<dbReference type="SUPFAM" id="SSF51905">
    <property type="entry name" value="FAD/NAD(P)-binding domain"/>
    <property type="match status" value="1"/>
</dbReference>
<evidence type="ECO:0000313" key="3">
    <source>
        <dbReference type="Proteomes" id="UP000053342"/>
    </source>
</evidence>
<dbReference type="SUPFAM" id="SSF54373">
    <property type="entry name" value="FAD-linked reductases, C-terminal domain"/>
    <property type="match status" value="1"/>
</dbReference>
<dbReference type="PANTHER" id="PTHR10742:SF410">
    <property type="entry name" value="LYSINE-SPECIFIC HISTONE DEMETHYLASE 2"/>
    <property type="match status" value="1"/>
</dbReference>
<dbReference type="AlphaFoldDB" id="A0A0D2B867"/>
<dbReference type="GeneID" id="27353072"/>
<accession>A0A0D2B867</accession>
<organism evidence="2 3">
    <name type="scientific">Exophiala oligosperma</name>
    <dbReference type="NCBI Taxonomy" id="215243"/>
    <lineage>
        <taxon>Eukaryota</taxon>
        <taxon>Fungi</taxon>
        <taxon>Dikarya</taxon>
        <taxon>Ascomycota</taxon>
        <taxon>Pezizomycotina</taxon>
        <taxon>Eurotiomycetes</taxon>
        <taxon>Chaetothyriomycetidae</taxon>
        <taxon>Chaetothyriales</taxon>
        <taxon>Herpotrichiellaceae</taxon>
        <taxon>Exophiala</taxon>
    </lineage>
</organism>
<name>A0A0D2B867_9EURO</name>
<dbReference type="Gene3D" id="3.90.660.10">
    <property type="match status" value="1"/>
</dbReference>
<dbReference type="STRING" id="215243.A0A0D2B867"/>
<dbReference type="Pfam" id="PF01593">
    <property type="entry name" value="Amino_oxidase"/>
    <property type="match status" value="1"/>
</dbReference>
<protein>
    <recommendedName>
        <fullName evidence="1">Amine oxidase domain-containing protein</fullName>
    </recommendedName>
</protein>
<dbReference type="EMBL" id="KN847332">
    <property type="protein sequence ID" value="KIW48411.1"/>
    <property type="molecule type" value="Genomic_DNA"/>
</dbReference>